<evidence type="ECO:0000256" key="1">
    <source>
        <dbReference type="SAM" id="SignalP"/>
    </source>
</evidence>
<organism evidence="2 3">
    <name type="scientific">Mucilaginibacter gracilis</name>
    <dbReference type="NCBI Taxonomy" id="423350"/>
    <lineage>
        <taxon>Bacteria</taxon>
        <taxon>Pseudomonadati</taxon>
        <taxon>Bacteroidota</taxon>
        <taxon>Sphingobacteriia</taxon>
        <taxon>Sphingobacteriales</taxon>
        <taxon>Sphingobacteriaceae</taxon>
        <taxon>Mucilaginibacter</taxon>
    </lineage>
</organism>
<evidence type="ECO:0008006" key="4">
    <source>
        <dbReference type="Google" id="ProtNLM"/>
    </source>
</evidence>
<evidence type="ECO:0000313" key="2">
    <source>
        <dbReference type="EMBL" id="RKR81956.1"/>
    </source>
</evidence>
<dbReference type="RefSeq" id="WP_121197604.1">
    <property type="nucleotide sequence ID" value="NZ_RBKU01000001.1"/>
</dbReference>
<dbReference type="OrthoDB" id="5569165at2"/>
<dbReference type="AlphaFoldDB" id="A0A495IZ12"/>
<dbReference type="EMBL" id="RBKU01000001">
    <property type="protein sequence ID" value="RKR81956.1"/>
    <property type="molecule type" value="Genomic_DNA"/>
</dbReference>
<protein>
    <recommendedName>
        <fullName evidence="4">Spy/CpxP family protein refolding chaperone</fullName>
    </recommendedName>
</protein>
<feature type="signal peptide" evidence="1">
    <location>
        <begin position="1"/>
        <end position="28"/>
    </location>
</feature>
<reference evidence="2 3" key="1">
    <citation type="submission" date="2018-10" db="EMBL/GenBank/DDBJ databases">
        <title>Genomic Encyclopedia of Archaeal and Bacterial Type Strains, Phase II (KMG-II): from individual species to whole genera.</title>
        <authorList>
            <person name="Goeker M."/>
        </authorList>
    </citation>
    <scope>NUCLEOTIDE SEQUENCE [LARGE SCALE GENOMIC DNA]</scope>
    <source>
        <strain evidence="2 3">DSM 18602</strain>
    </source>
</reference>
<accession>A0A495IZ12</accession>
<feature type="chain" id="PRO_5019813956" description="Spy/CpxP family protein refolding chaperone" evidence="1">
    <location>
        <begin position="29"/>
        <end position="133"/>
    </location>
</feature>
<dbReference type="Proteomes" id="UP000268007">
    <property type="component" value="Unassembled WGS sequence"/>
</dbReference>
<gene>
    <name evidence="2" type="ORF">BDD43_2118</name>
</gene>
<sequence length="133" mass="15050">MKKIISKFSTAIACAILVLAALVQPAKAQDMANMKNKTPEQRAQFQTGLMKGKLQLDTVQIVKVQAINLKYAQKMEPIIKGDDGKLKKYRAAMAIQKDKDEELKKVFSAEQYKQYQAFEAELKAKMKDKMGQH</sequence>
<name>A0A495IZ12_9SPHI</name>
<keyword evidence="3" id="KW-1185">Reference proteome</keyword>
<proteinExistence type="predicted"/>
<evidence type="ECO:0000313" key="3">
    <source>
        <dbReference type="Proteomes" id="UP000268007"/>
    </source>
</evidence>
<comment type="caution">
    <text evidence="2">The sequence shown here is derived from an EMBL/GenBank/DDBJ whole genome shotgun (WGS) entry which is preliminary data.</text>
</comment>
<keyword evidence="1" id="KW-0732">Signal</keyword>